<reference evidence="1" key="1">
    <citation type="submission" date="2015-10" db="EMBL/GenBank/DDBJ databases">
        <authorList>
            <person name="Gilbert D.G."/>
        </authorList>
    </citation>
    <scope>NUCLEOTIDE SEQUENCE</scope>
</reference>
<gene>
    <name evidence="1" type="ORF">MGWOODY_Mmi1269</name>
</gene>
<name>A0A160VGQ0_9ZZZZ</name>
<sequence length="132" mass="15513">MNILLFCLFLSALYSDEPKDLLAVDIRQRIMNDKQIRIVIQINNNSQRNISELDGFLLHINSKGDILSEKRITFLEPADGALQPKQSVSKDKVFSLNRRQPDRFEFYIAKVRFPNDYRVYTYHPAIGFYRVD</sequence>
<proteinExistence type="predicted"/>
<organism evidence="1">
    <name type="scientific">hydrothermal vent metagenome</name>
    <dbReference type="NCBI Taxonomy" id="652676"/>
    <lineage>
        <taxon>unclassified sequences</taxon>
        <taxon>metagenomes</taxon>
        <taxon>ecological metagenomes</taxon>
    </lineage>
</organism>
<accession>A0A160VGQ0</accession>
<dbReference type="EMBL" id="FAXC01000308">
    <property type="protein sequence ID" value="CUV09845.1"/>
    <property type="molecule type" value="Genomic_DNA"/>
</dbReference>
<protein>
    <submittedName>
        <fullName evidence="1">Uncharacterized protein</fullName>
    </submittedName>
</protein>
<dbReference type="AlphaFoldDB" id="A0A160VGQ0"/>
<evidence type="ECO:0000313" key="1">
    <source>
        <dbReference type="EMBL" id="CUV09845.1"/>
    </source>
</evidence>